<evidence type="ECO:0000256" key="1">
    <source>
        <dbReference type="SAM" id="Coils"/>
    </source>
</evidence>
<evidence type="ECO:0000256" key="2">
    <source>
        <dbReference type="SAM" id="MobiDB-lite"/>
    </source>
</evidence>
<sequence>MITRKKKRNMNFENEWASKKIQEINEKLPTFKKSFDDMYEDYTENDLQLYEDLLEEVGGLAIDIDIIKQDNPNFYVEHKIDKLYSEIEKFMKLIKNAIKNANYMKEIKEIRNKLSSNKEKFAKYCKDDYEDCYLYTMKEEINDLENDLHSLQVTQKQMNSSIDFDNVYAELDTDIKSFIKDIKDVIKMRKEKNKIEEEEIHTPAPRAKTRKAIKSRKTRNVRKSRKSNLKR</sequence>
<dbReference type="AlphaFoldDB" id="A0A6C0KP44"/>
<proteinExistence type="predicted"/>
<protein>
    <submittedName>
        <fullName evidence="3">Uncharacterized protein</fullName>
    </submittedName>
</protein>
<keyword evidence="1" id="KW-0175">Coiled coil</keyword>
<feature type="compositionally biased region" description="Basic residues" evidence="2">
    <location>
        <begin position="207"/>
        <end position="231"/>
    </location>
</feature>
<name>A0A6C0KP44_9ZZZZ</name>
<feature type="region of interest" description="Disordered" evidence="2">
    <location>
        <begin position="193"/>
        <end position="231"/>
    </location>
</feature>
<dbReference type="EMBL" id="MN740933">
    <property type="protein sequence ID" value="QHU18470.1"/>
    <property type="molecule type" value="Genomic_DNA"/>
</dbReference>
<feature type="coiled-coil region" evidence="1">
    <location>
        <begin position="80"/>
        <end position="161"/>
    </location>
</feature>
<evidence type="ECO:0000313" key="3">
    <source>
        <dbReference type="EMBL" id="QHU18470.1"/>
    </source>
</evidence>
<accession>A0A6C0KP44</accession>
<organism evidence="3">
    <name type="scientific">viral metagenome</name>
    <dbReference type="NCBI Taxonomy" id="1070528"/>
    <lineage>
        <taxon>unclassified sequences</taxon>
        <taxon>metagenomes</taxon>
        <taxon>organismal metagenomes</taxon>
    </lineage>
</organism>
<reference evidence="3" key="1">
    <citation type="journal article" date="2020" name="Nature">
        <title>Giant virus diversity and host interactions through global metagenomics.</title>
        <authorList>
            <person name="Schulz F."/>
            <person name="Roux S."/>
            <person name="Paez-Espino D."/>
            <person name="Jungbluth S."/>
            <person name="Walsh D.A."/>
            <person name="Denef V.J."/>
            <person name="McMahon K.D."/>
            <person name="Konstantinidis K.T."/>
            <person name="Eloe-Fadrosh E.A."/>
            <person name="Kyrpides N.C."/>
            <person name="Woyke T."/>
        </authorList>
    </citation>
    <scope>NUCLEOTIDE SEQUENCE</scope>
    <source>
        <strain evidence="3">GVMAG-S-3300013006-138</strain>
    </source>
</reference>